<dbReference type="Proteomes" id="UP000297565">
    <property type="component" value="Unassembled WGS sequence"/>
</dbReference>
<evidence type="ECO:0000256" key="1">
    <source>
        <dbReference type="SAM" id="Phobius"/>
    </source>
</evidence>
<accession>A0AAX2S169</accession>
<gene>
    <name evidence="2" type="ORF">E2R48_00680</name>
</gene>
<proteinExistence type="predicted"/>
<reference evidence="2 3" key="1">
    <citation type="submission" date="2019-03" db="EMBL/GenBank/DDBJ databases">
        <title>Horizontal Gene Transfer Machinery in Histophilus somni.</title>
        <authorList>
            <person name="Mostafa Nazari M."/>
            <person name="Liljebjelke K."/>
        </authorList>
    </citation>
    <scope>NUCLEOTIDE SEQUENCE [LARGE SCALE GENOMIC DNA]</scope>
    <source>
        <strain evidence="2 3">UOC-EPH-KLM-04</strain>
    </source>
</reference>
<comment type="caution">
    <text evidence="2">The sequence shown here is derived from an EMBL/GenBank/DDBJ whole genome shotgun (WGS) entry which is preliminary data.</text>
</comment>
<evidence type="ECO:0000313" key="2">
    <source>
        <dbReference type="EMBL" id="TEW31409.1"/>
    </source>
</evidence>
<protein>
    <recommendedName>
        <fullName evidence="4">TMhelix containing protein</fullName>
    </recommendedName>
</protein>
<name>A0AAX2S169_HISSO</name>
<organism evidence="2 3">
    <name type="scientific">Histophilus somni</name>
    <name type="common">Haemophilus somnus</name>
    <dbReference type="NCBI Taxonomy" id="731"/>
    <lineage>
        <taxon>Bacteria</taxon>
        <taxon>Pseudomonadati</taxon>
        <taxon>Pseudomonadota</taxon>
        <taxon>Gammaproteobacteria</taxon>
        <taxon>Pasteurellales</taxon>
        <taxon>Pasteurellaceae</taxon>
        <taxon>Histophilus</taxon>
    </lineage>
</organism>
<keyword evidence="1" id="KW-0472">Membrane</keyword>
<sequence>MELAILIFIISGILTLIWLLNYDEHWYFAMFFVIASFVFLVTKTYIGQDCEDLGKFNSLNKIYQCEMVREKGKKQ</sequence>
<keyword evidence="1" id="KW-0812">Transmembrane</keyword>
<evidence type="ECO:0000313" key="3">
    <source>
        <dbReference type="Proteomes" id="UP000297565"/>
    </source>
</evidence>
<dbReference type="RefSeq" id="WP_134244413.1">
    <property type="nucleotide sequence ID" value="NZ_SNRV01000001.1"/>
</dbReference>
<evidence type="ECO:0008006" key="4">
    <source>
        <dbReference type="Google" id="ProtNLM"/>
    </source>
</evidence>
<keyword evidence="1" id="KW-1133">Transmembrane helix</keyword>
<dbReference type="EMBL" id="SNRV01000001">
    <property type="protein sequence ID" value="TEW31409.1"/>
    <property type="molecule type" value="Genomic_DNA"/>
</dbReference>
<feature type="transmembrane region" description="Helical" evidence="1">
    <location>
        <begin position="5"/>
        <end position="20"/>
    </location>
</feature>
<dbReference type="AlphaFoldDB" id="A0AAX2S169"/>
<feature type="transmembrane region" description="Helical" evidence="1">
    <location>
        <begin position="26"/>
        <end position="46"/>
    </location>
</feature>